<feature type="transmembrane region" description="Helical" evidence="1">
    <location>
        <begin position="71"/>
        <end position="90"/>
    </location>
</feature>
<feature type="transmembrane region" description="Helical" evidence="1">
    <location>
        <begin position="39"/>
        <end position="59"/>
    </location>
</feature>
<feature type="transmembrane region" description="Helical" evidence="1">
    <location>
        <begin position="102"/>
        <end position="118"/>
    </location>
</feature>
<dbReference type="Pfam" id="PF05360">
    <property type="entry name" value="YiaAB"/>
    <property type="match status" value="2"/>
</dbReference>
<evidence type="ECO:0000259" key="2">
    <source>
        <dbReference type="Pfam" id="PF05360"/>
    </source>
</evidence>
<dbReference type="PANTHER" id="PTHR37290">
    <property type="entry name" value="INNER MEMBRANE PROTEIN YIAA-RELATED"/>
    <property type="match status" value="1"/>
</dbReference>
<dbReference type="NCBIfam" id="NF008482">
    <property type="entry name" value="PRK11383.1"/>
    <property type="match status" value="1"/>
</dbReference>
<evidence type="ECO:0000313" key="4">
    <source>
        <dbReference type="Proteomes" id="UP000576082"/>
    </source>
</evidence>
<dbReference type="Proteomes" id="UP000576082">
    <property type="component" value="Unassembled WGS sequence"/>
</dbReference>
<evidence type="ECO:0000313" key="3">
    <source>
        <dbReference type="EMBL" id="NME67469.1"/>
    </source>
</evidence>
<keyword evidence="1" id="KW-1133">Transmembrane helix</keyword>
<feature type="transmembrane region" description="Helical" evidence="1">
    <location>
        <begin position="7"/>
        <end position="27"/>
    </location>
</feature>
<keyword evidence="1" id="KW-0472">Membrane</keyword>
<reference evidence="3 4" key="1">
    <citation type="submission" date="2020-04" db="EMBL/GenBank/DDBJ databases">
        <title>Flammeovirga sp. SR4, a novel species isolated from seawater.</title>
        <authorList>
            <person name="Wang X."/>
        </authorList>
    </citation>
    <scope>NUCLEOTIDE SEQUENCE [LARGE SCALE GENOMIC DNA]</scope>
    <source>
        <strain evidence="3 4">ATCC 23126</strain>
    </source>
</reference>
<dbReference type="GO" id="GO:0006974">
    <property type="term" value="P:DNA damage response"/>
    <property type="evidence" value="ECO:0007669"/>
    <property type="project" value="TreeGrafter"/>
</dbReference>
<dbReference type="EMBL" id="JABANE010000011">
    <property type="protein sequence ID" value="NME67469.1"/>
    <property type="molecule type" value="Genomic_DNA"/>
</dbReference>
<feature type="domain" description="YiaAB two helix" evidence="2">
    <location>
        <begin position="9"/>
        <end position="61"/>
    </location>
</feature>
<protein>
    <recommendedName>
        <fullName evidence="2">YiaAB two helix domain-containing protein</fullName>
    </recommendedName>
</protein>
<comment type="caution">
    <text evidence="3">The sequence shown here is derived from an EMBL/GenBank/DDBJ whole genome shotgun (WGS) entry which is preliminary data.</text>
</comment>
<keyword evidence="4" id="KW-1185">Reference proteome</keyword>
<keyword evidence="1" id="KW-0812">Transmembrane</keyword>
<dbReference type="InterPro" id="IPR008024">
    <property type="entry name" value="YiaAB"/>
</dbReference>
<evidence type="ECO:0000256" key="1">
    <source>
        <dbReference type="SAM" id="Phobius"/>
    </source>
</evidence>
<feature type="domain" description="YiaAB two helix" evidence="2">
    <location>
        <begin position="72"/>
        <end position="124"/>
    </location>
</feature>
<sequence>MSAKPSNAYVISSWVATGIGVLGYSIGLFRAEMELNEKGYYLVVLLFALYSAISVQKCVRDKEEFIPMTNVYFGFSWFSLIASVVLLGVGLFNAELIPSEKGFYAFGFILSIFGAITVQKNTRDIAKYESS</sequence>
<dbReference type="RefSeq" id="WP_169655806.1">
    <property type="nucleotide sequence ID" value="NZ_JABANE010000011.1"/>
</dbReference>
<dbReference type="AlphaFoldDB" id="A0A7X9P2I8"/>
<dbReference type="PANTHER" id="PTHR37290:SF1">
    <property type="entry name" value="INNER MEMBRANE PROTEIN YIAA"/>
    <property type="match status" value="1"/>
</dbReference>
<accession>A0A7X9P2I8</accession>
<organism evidence="3 4">
    <name type="scientific">Flammeovirga aprica JL-4</name>
    <dbReference type="NCBI Taxonomy" id="694437"/>
    <lineage>
        <taxon>Bacteria</taxon>
        <taxon>Pseudomonadati</taxon>
        <taxon>Bacteroidota</taxon>
        <taxon>Cytophagia</taxon>
        <taxon>Cytophagales</taxon>
        <taxon>Flammeovirgaceae</taxon>
        <taxon>Flammeovirga</taxon>
    </lineage>
</organism>
<proteinExistence type="predicted"/>
<gene>
    <name evidence="3" type="ORF">HHU12_05780</name>
</gene>
<name>A0A7X9P2I8_9BACT</name>
<dbReference type="InterPro" id="IPR038972">
    <property type="entry name" value="YiaA-like"/>
</dbReference>
<dbReference type="GO" id="GO:0005886">
    <property type="term" value="C:plasma membrane"/>
    <property type="evidence" value="ECO:0007669"/>
    <property type="project" value="TreeGrafter"/>
</dbReference>